<keyword evidence="2" id="KW-1185">Reference proteome</keyword>
<proteinExistence type="predicted"/>
<name>A0ABW3XFP0_9ACTN</name>
<comment type="caution">
    <text evidence="1">The sequence shown here is derived from an EMBL/GenBank/DDBJ whole genome shotgun (WGS) entry which is preliminary data.</text>
</comment>
<dbReference type="Proteomes" id="UP001597058">
    <property type="component" value="Unassembled WGS sequence"/>
</dbReference>
<evidence type="ECO:0000313" key="1">
    <source>
        <dbReference type="EMBL" id="MFD1308307.1"/>
    </source>
</evidence>
<dbReference type="InterPro" id="IPR036188">
    <property type="entry name" value="FAD/NAD-bd_sf"/>
</dbReference>
<dbReference type="SUPFAM" id="SSF51905">
    <property type="entry name" value="FAD/NAD(P)-binding domain"/>
    <property type="match status" value="1"/>
</dbReference>
<sequence length="417" mass="44481">MTGRQLTLATTTRPTLDSDIAFIGGGFRTTTFLASAPALLLRRVRVYERGTTMGPGGFARYGITTTSIGSRFFKHLDLSGPFVPRGRSSALTDVARAEQPVAMDRLATALTTLGRTLQDALGADGVRLGSTVVAVHADRDRHRVDVRLADGSTESGRHAVLATGRTERAHPELACWRPKVLLSGTVISTAHRSETKDRLLAAGGRPVVVAGSSHSAMSALQILLDLRAELRAEHPGAPLPSVQVVRRGPARLMYDSADLARCGQVPGRERPFDPASDVCPTTGIVYRDSGLRHRSRALYCALWAGELPGATLVDAPVIAVAADRFEEAALVVQALGYHGQAPDLYVDGALVRPGDSPDRLLADDDGALLVNGVAHPLLSVLRVEPTPLDRRDNTAYASDLYQRLAERLAAQFVEAGA</sequence>
<dbReference type="EMBL" id="JBHTMM010000025">
    <property type="protein sequence ID" value="MFD1308307.1"/>
    <property type="molecule type" value="Genomic_DNA"/>
</dbReference>
<gene>
    <name evidence="1" type="ORF">ACFQ5X_20900</name>
</gene>
<evidence type="ECO:0000313" key="2">
    <source>
        <dbReference type="Proteomes" id="UP001597058"/>
    </source>
</evidence>
<evidence type="ECO:0008006" key="3">
    <source>
        <dbReference type="Google" id="ProtNLM"/>
    </source>
</evidence>
<organism evidence="1 2">
    <name type="scientific">Streptomyces kaempferi</name>
    <dbReference type="NCBI Taxonomy" id="333725"/>
    <lineage>
        <taxon>Bacteria</taxon>
        <taxon>Bacillati</taxon>
        <taxon>Actinomycetota</taxon>
        <taxon>Actinomycetes</taxon>
        <taxon>Kitasatosporales</taxon>
        <taxon>Streptomycetaceae</taxon>
        <taxon>Streptomyces</taxon>
    </lineage>
</organism>
<protein>
    <recommendedName>
        <fullName evidence="3">FAD-dependent urate hydroxylase HpyO FAD/NAD(P)-binding domain-containing protein</fullName>
    </recommendedName>
</protein>
<reference evidence="2" key="1">
    <citation type="journal article" date="2019" name="Int. J. Syst. Evol. Microbiol.">
        <title>The Global Catalogue of Microorganisms (GCM) 10K type strain sequencing project: providing services to taxonomists for standard genome sequencing and annotation.</title>
        <authorList>
            <consortium name="The Broad Institute Genomics Platform"/>
            <consortium name="The Broad Institute Genome Sequencing Center for Infectious Disease"/>
            <person name="Wu L."/>
            <person name="Ma J."/>
        </authorList>
    </citation>
    <scope>NUCLEOTIDE SEQUENCE [LARGE SCALE GENOMIC DNA]</scope>
    <source>
        <strain evidence="2">CGMCC 4.7020</strain>
    </source>
</reference>
<dbReference type="RefSeq" id="WP_381328480.1">
    <property type="nucleotide sequence ID" value="NZ_JBHTMM010000025.1"/>
</dbReference>
<dbReference type="Gene3D" id="3.50.50.60">
    <property type="entry name" value="FAD/NAD(P)-binding domain"/>
    <property type="match status" value="1"/>
</dbReference>
<accession>A0ABW3XFP0</accession>